<organism evidence="2 3">
    <name type="scientific">Pseudohalioglobus sediminis</name>
    <dbReference type="NCBI Taxonomy" id="2606449"/>
    <lineage>
        <taxon>Bacteria</taxon>
        <taxon>Pseudomonadati</taxon>
        <taxon>Pseudomonadota</taxon>
        <taxon>Gammaproteobacteria</taxon>
        <taxon>Cellvibrionales</taxon>
        <taxon>Halieaceae</taxon>
        <taxon>Pseudohalioglobus</taxon>
    </lineage>
</organism>
<keyword evidence="2" id="KW-0808">Transferase</keyword>
<gene>
    <name evidence="2" type="ORF">F0M18_17170</name>
</gene>
<accession>A0A5B0WPC5</accession>
<name>A0A5B0WPC5_9GAMM</name>
<reference evidence="2 3" key="1">
    <citation type="submission" date="2019-09" db="EMBL/GenBank/DDBJ databases">
        <authorList>
            <person name="Chen X.-Y."/>
        </authorList>
    </citation>
    <scope>NUCLEOTIDE SEQUENCE [LARGE SCALE GENOMIC DNA]</scope>
    <source>
        <strain evidence="2 3">NY5</strain>
    </source>
</reference>
<evidence type="ECO:0000259" key="1">
    <source>
        <dbReference type="Pfam" id="PF00535"/>
    </source>
</evidence>
<dbReference type="Proteomes" id="UP000323708">
    <property type="component" value="Unassembled WGS sequence"/>
</dbReference>
<evidence type="ECO:0000313" key="2">
    <source>
        <dbReference type="EMBL" id="KAA1188934.1"/>
    </source>
</evidence>
<dbReference type="InterPro" id="IPR029044">
    <property type="entry name" value="Nucleotide-diphossugar_trans"/>
</dbReference>
<dbReference type="AlphaFoldDB" id="A0A5B0WPC5"/>
<dbReference type="EMBL" id="VTUX01000009">
    <property type="protein sequence ID" value="KAA1188934.1"/>
    <property type="molecule type" value="Genomic_DNA"/>
</dbReference>
<dbReference type="PANTHER" id="PTHR22916:SF3">
    <property type="entry name" value="UDP-GLCNAC:BETAGAL BETA-1,3-N-ACETYLGLUCOSAMINYLTRANSFERASE-LIKE PROTEIN 1"/>
    <property type="match status" value="1"/>
</dbReference>
<keyword evidence="3" id="KW-1185">Reference proteome</keyword>
<dbReference type="Pfam" id="PF00535">
    <property type="entry name" value="Glycos_transf_2"/>
    <property type="match status" value="1"/>
</dbReference>
<dbReference type="RefSeq" id="WP_149612697.1">
    <property type="nucleotide sequence ID" value="NZ_VTUX01000009.1"/>
</dbReference>
<protein>
    <submittedName>
        <fullName evidence="2">Glycosyltransferase</fullName>
    </submittedName>
</protein>
<dbReference type="Gene3D" id="3.90.550.10">
    <property type="entry name" value="Spore Coat Polysaccharide Biosynthesis Protein SpsA, Chain A"/>
    <property type="match status" value="1"/>
</dbReference>
<dbReference type="SUPFAM" id="SSF53448">
    <property type="entry name" value="Nucleotide-diphospho-sugar transferases"/>
    <property type="match status" value="1"/>
</dbReference>
<feature type="domain" description="Glycosyltransferase 2-like" evidence="1">
    <location>
        <begin position="4"/>
        <end position="157"/>
    </location>
</feature>
<comment type="caution">
    <text evidence="2">The sequence shown here is derived from an EMBL/GenBank/DDBJ whole genome shotgun (WGS) entry which is preliminary data.</text>
</comment>
<dbReference type="GO" id="GO:0016758">
    <property type="term" value="F:hexosyltransferase activity"/>
    <property type="evidence" value="ECO:0007669"/>
    <property type="project" value="UniProtKB-ARBA"/>
</dbReference>
<dbReference type="InterPro" id="IPR001173">
    <property type="entry name" value="Glyco_trans_2-like"/>
</dbReference>
<proteinExistence type="predicted"/>
<evidence type="ECO:0000313" key="3">
    <source>
        <dbReference type="Proteomes" id="UP000323708"/>
    </source>
</evidence>
<dbReference type="PANTHER" id="PTHR22916">
    <property type="entry name" value="GLYCOSYLTRANSFERASE"/>
    <property type="match status" value="1"/>
</dbReference>
<sequence>MSITVITPVWNNADTIADCIQSINRQTLKCQHIIVDGGSTDGTLDVIEQHRAEDAILISESDQGMYDAINKGLKLATGEIVGVLNSDDFYATDTALTKVAQAFQNATVDACYGDLHYVDKVDTGKVVRNWKSGDYKRENFFMGWMPPHPTFFLRRRLYEKYGEYRLDMGTAADYELMLRMLFKHKVNAAYIPQVMVHMRNDGMSNASLKNRIRANRNDRLAWRVNEITPRPWTLIAKPLGKLGQWFSGAR</sequence>
<dbReference type="CDD" id="cd06433">
    <property type="entry name" value="GT_2_WfgS_like"/>
    <property type="match status" value="1"/>
</dbReference>